<dbReference type="AlphaFoldDB" id="A0A1R3IGK2"/>
<feature type="region of interest" description="Disordered" evidence="1">
    <location>
        <begin position="1"/>
        <end position="29"/>
    </location>
</feature>
<dbReference type="Gramene" id="OMO81697">
    <property type="protein sequence ID" value="OMO81697"/>
    <property type="gene ID" value="CCACVL1_12284"/>
</dbReference>
<dbReference type="Proteomes" id="UP000188268">
    <property type="component" value="Unassembled WGS sequence"/>
</dbReference>
<evidence type="ECO:0000313" key="3">
    <source>
        <dbReference type="Proteomes" id="UP000188268"/>
    </source>
</evidence>
<comment type="caution">
    <text evidence="2">The sequence shown here is derived from an EMBL/GenBank/DDBJ whole genome shotgun (WGS) entry which is preliminary data.</text>
</comment>
<sequence length="29" mass="3224">MNIQEQSSTTTTHLTADHLAGTPNRHQSF</sequence>
<evidence type="ECO:0000313" key="2">
    <source>
        <dbReference type="EMBL" id="OMO81697.1"/>
    </source>
</evidence>
<feature type="compositionally biased region" description="Low complexity" evidence="1">
    <location>
        <begin position="9"/>
        <end position="22"/>
    </location>
</feature>
<evidence type="ECO:0000256" key="1">
    <source>
        <dbReference type="SAM" id="MobiDB-lite"/>
    </source>
</evidence>
<accession>A0A1R3IGK2</accession>
<proteinExistence type="predicted"/>
<protein>
    <submittedName>
        <fullName evidence="2">Uncharacterized protein</fullName>
    </submittedName>
</protein>
<reference evidence="2 3" key="1">
    <citation type="submission" date="2013-09" db="EMBL/GenBank/DDBJ databases">
        <title>Corchorus capsularis genome sequencing.</title>
        <authorList>
            <person name="Alam M."/>
            <person name="Haque M.S."/>
            <person name="Islam M.S."/>
            <person name="Emdad E.M."/>
            <person name="Islam M.M."/>
            <person name="Ahmed B."/>
            <person name="Halim A."/>
            <person name="Hossen Q.M.M."/>
            <person name="Hossain M.Z."/>
            <person name="Ahmed R."/>
            <person name="Khan M.M."/>
            <person name="Islam R."/>
            <person name="Rashid M.M."/>
            <person name="Khan S.A."/>
            <person name="Rahman M.S."/>
            <person name="Alam M."/>
        </authorList>
    </citation>
    <scope>NUCLEOTIDE SEQUENCE [LARGE SCALE GENOMIC DNA]</scope>
    <source>
        <strain evidence="3">cv. CVL-1</strain>
        <tissue evidence="2">Whole seedling</tissue>
    </source>
</reference>
<name>A0A1R3IGK2_COCAP</name>
<keyword evidence="3" id="KW-1185">Reference proteome</keyword>
<gene>
    <name evidence="2" type="ORF">CCACVL1_12284</name>
</gene>
<organism evidence="2 3">
    <name type="scientific">Corchorus capsularis</name>
    <name type="common">Jute</name>
    <dbReference type="NCBI Taxonomy" id="210143"/>
    <lineage>
        <taxon>Eukaryota</taxon>
        <taxon>Viridiplantae</taxon>
        <taxon>Streptophyta</taxon>
        <taxon>Embryophyta</taxon>
        <taxon>Tracheophyta</taxon>
        <taxon>Spermatophyta</taxon>
        <taxon>Magnoliopsida</taxon>
        <taxon>eudicotyledons</taxon>
        <taxon>Gunneridae</taxon>
        <taxon>Pentapetalae</taxon>
        <taxon>rosids</taxon>
        <taxon>malvids</taxon>
        <taxon>Malvales</taxon>
        <taxon>Malvaceae</taxon>
        <taxon>Grewioideae</taxon>
        <taxon>Apeibeae</taxon>
        <taxon>Corchorus</taxon>
    </lineage>
</organism>
<dbReference type="EMBL" id="AWWV01010101">
    <property type="protein sequence ID" value="OMO81697.1"/>
    <property type="molecule type" value="Genomic_DNA"/>
</dbReference>